<dbReference type="Proteomes" id="UP001143981">
    <property type="component" value="Unassembled WGS sequence"/>
</dbReference>
<keyword evidence="3 5" id="KW-1133">Transmembrane helix</keyword>
<name>A0A9W7YG06_9FUNG</name>
<organism evidence="6 7">
    <name type="scientific">Coemansia biformis</name>
    <dbReference type="NCBI Taxonomy" id="1286918"/>
    <lineage>
        <taxon>Eukaryota</taxon>
        <taxon>Fungi</taxon>
        <taxon>Fungi incertae sedis</taxon>
        <taxon>Zoopagomycota</taxon>
        <taxon>Kickxellomycotina</taxon>
        <taxon>Kickxellomycetes</taxon>
        <taxon>Kickxellales</taxon>
        <taxon>Kickxellaceae</taxon>
        <taxon>Coemansia</taxon>
    </lineage>
</organism>
<reference evidence="6" key="1">
    <citation type="submission" date="2022-07" db="EMBL/GenBank/DDBJ databases">
        <title>Phylogenomic reconstructions and comparative analyses of Kickxellomycotina fungi.</title>
        <authorList>
            <person name="Reynolds N.K."/>
            <person name="Stajich J.E."/>
            <person name="Barry K."/>
            <person name="Grigoriev I.V."/>
            <person name="Crous P."/>
            <person name="Smith M.E."/>
        </authorList>
    </citation>
    <scope>NUCLEOTIDE SEQUENCE</scope>
    <source>
        <strain evidence="6">BCRC 34381</strain>
    </source>
</reference>
<dbReference type="InterPro" id="IPR029208">
    <property type="entry name" value="COX14"/>
</dbReference>
<keyword evidence="2 5" id="KW-0812">Transmembrane</keyword>
<dbReference type="Pfam" id="PF14880">
    <property type="entry name" value="COX14"/>
    <property type="match status" value="1"/>
</dbReference>
<evidence type="ECO:0000256" key="2">
    <source>
        <dbReference type="ARBA" id="ARBA00022692"/>
    </source>
</evidence>
<gene>
    <name evidence="6" type="ORF">LPJ61_002332</name>
</gene>
<dbReference type="GO" id="GO:0016020">
    <property type="term" value="C:membrane"/>
    <property type="evidence" value="ECO:0007669"/>
    <property type="project" value="UniProtKB-SubCell"/>
</dbReference>
<keyword evidence="4 5" id="KW-0472">Membrane</keyword>
<dbReference type="OrthoDB" id="5515555at2759"/>
<feature type="transmembrane region" description="Helical" evidence="5">
    <location>
        <begin position="16"/>
        <end position="36"/>
    </location>
</feature>
<evidence type="ECO:0000256" key="1">
    <source>
        <dbReference type="ARBA" id="ARBA00004167"/>
    </source>
</evidence>
<comment type="subcellular location">
    <subcellularLocation>
        <location evidence="1">Membrane</location>
        <topology evidence="1">Single-pass membrane protein</topology>
    </subcellularLocation>
</comment>
<keyword evidence="7" id="KW-1185">Reference proteome</keyword>
<evidence type="ECO:0000313" key="7">
    <source>
        <dbReference type="Proteomes" id="UP001143981"/>
    </source>
</evidence>
<accession>A0A9W7YG06</accession>
<proteinExistence type="predicted"/>
<evidence type="ECO:0000256" key="5">
    <source>
        <dbReference type="SAM" id="Phobius"/>
    </source>
</evidence>
<evidence type="ECO:0000313" key="6">
    <source>
        <dbReference type="EMBL" id="KAJ1731851.1"/>
    </source>
</evidence>
<dbReference type="EMBL" id="JANBOI010000284">
    <property type="protein sequence ID" value="KAJ1731851.1"/>
    <property type="molecule type" value="Genomic_DNA"/>
</dbReference>
<comment type="caution">
    <text evidence="6">The sequence shown here is derived from an EMBL/GenBank/DDBJ whole genome shotgun (WGS) entry which is preliminary data.</text>
</comment>
<evidence type="ECO:0000256" key="3">
    <source>
        <dbReference type="ARBA" id="ARBA00022989"/>
    </source>
</evidence>
<dbReference type="AlphaFoldDB" id="A0A9W7YG06"/>
<sequence>MAFNRFRIYDVLQKSLVTFLFGTTIVGGVFVTANVYNNWVEKRRLQSELAHKKMLNDDAEASKGDSRNSS</sequence>
<protein>
    <submittedName>
        <fullName evidence="6">Uncharacterized protein</fullName>
    </submittedName>
</protein>
<evidence type="ECO:0000256" key="4">
    <source>
        <dbReference type="ARBA" id="ARBA00023136"/>
    </source>
</evidence>